<dbReference type="GO" id="GO:0035999">
    <property type="term" value="P:tetrahydrofolate interconversion"/>
    <property type="evidence" value="ECO:0007669"/>
    <property type="project" value="UniProtKB-UniRule"/>
</dbReference>
<dbReference type="InterPro" id="IPR000559">
    <property type="entry name" value="Formate_THF_ligase"/>
</dbReference>
<name>A0A096DCV0_9BACT</name>
<keyword evidence="4 8" id="KW-0547">Nucleotide-binding</keyword>
<dbReference type="UniPathway" id="UPA00193"/>
<reference evidence="9 10" key="1">
    <citation type="submission" date="2014-07" db="EMBL/GenBank/DDBJ databases">
        <authorList>
            <person name="McCorrison J."/>
            <person name="Sanka R."/>
            <person name="Torralba M."/>
            <person name="Gillis M."/>
            <person name="Haft D.H."/>
            <person name="Methe B."/>
            <person name="Sutton G."/>
            <person name="Nelson K.E."/>
        </authorList>
    </citation>
    <scope>NUCLEOTIDE SEQUENCE [LARGE SCALE GENOMIC DNA]</scope>
    <source>
        <strain evidence="9 10">DNF00666</strain>
    </source>
</reference>
<dbReference type="EMBL" id="JRNS01000105">
    <property type="protein sequence ID" value="KGF55289.1"/>
    <property type="molecule type" value="Genomic_DNA"/>
</dbReference>
<dbReference type="HAMAP" id="MF_01543">
    <property type="entry name" value="FTHFS"/>
    <property type="match status" value="1"/>
</dbReference>
<evidence type="ECO:0000256" key="7">
    <source>
        <dbReference type="ARBA" id="ARBA00061363"/>
    </source>
</evidence>
<dbReference type="AlphaFoldDB" id="A0A096DCV0"/>
<keyword evidence="2 8" id="KW-0554">One-carbon metabolism</keyword>
<evidence type="ECO:0000313" key="10">
    <source>
        <dbReference type="Proteomes" id="UP000029578"/>
    </source>
</evidence>
<evidence type="ECO:0000256" key="5">
    <source>
        <dbReference type="ARBA" id="ARBA00022840"/>
    </source>
</evidence>
<dbReference type="InterPro" id="IPR027417">
    <property type="entry name" value="P-loop_NTPase"/>
</dbReference>
<sequence length="555" mass="60172">MKSDIEIARSCNMKPIEEVAATVGIPADALEHYGKYMAKVPISLIDEDRVACNRLVLVSSISPTRAGIGKTTVSIGLSMALNRIGKRSVLALREPSLGPCFGMKGGAAGGGFAQVVPMEKINLHFTGDFHAITSAHNMIAALLDNYIYQHRSEGFTLKQILWKRVLDVNDRSLRNIVTGLGVSTDGLPTQSGFDITPASEIMAALCLADSEQDLRRRIENMVLGITFDDKPFRVRDLGVAGAITVLLMDAIKPNLVQTLEGTAAFVHGGPFANIAHGCNSLVATKMAMSLSDYAITEAGFGADLGAEKFLDIKCRKAEIHPRVTVLVSTLRGLKMHGGLVDGASHEQERQALVDGFANLDRHVENMQRFGQPVVVTLNRYGDDTEEEIALLAEHCKMLGVGFAENNVFLKGGEGAEDLARLVVETIDNQGAKDINMTYADEDSIEEKVNKVAKNIYGARSVILSKTAVNKLKRIHAWEMDKFPVCIAKTQFSFSEDPKQVGVAKNFDITIRDFVINGGAEMIVAIAGEIMRMPGLPKIPQAEKIDIVRGQIEGLA</sequence>
<dbReference type="NCBIfam" id="NF010030">
    <property type="entry name" value="PRK13505.1"/>
    <property type="match status" value="1"/>
</dbReference>
<dbReference type="Gene3D" id="3.40.50.300">
    <property type="entry name" value="P-loop containing nucleotide triphosphate hydrolases"/>
    <property type="match status" value="1"/>
</dbReference>
<dbReference type="FunFam" id="3.30.1510.10:FF:000001">
    <property type="entry name" value="Formate--tetrahydrofolate ligase"/>
    <property type="match status" value="1"/>
</dbReference>
<gene>
    <name evidence="8" type="primary">fhs</name>
    <name evidence="9" type="ORF">HMPREF0661_01595</name>
</gene>
<dbReference type="CDD" id="cd00477">
    <property type="entry name" value="FTHFS"/>
    <property type="match status" value="1"/>
</dbReference>
<dbReference type="GO" id="GO:0004329">
    <property type="term" value="F:formate-tetrahydrofolate ligase activity"/>
    <property type="evidence" value="ECO:0007669"/>
    <property type="project" value="UniProtKB-UniRule"/>
</dbReference>
<dbReference type="Proteomes" id="UP000029578">
    <property type="component" value="Unassembled WGS sequence"/>
</dbReference>
<evidence type="ECO:0000256" key="4">
    <source>
        <dbReference type="ARBA" id="ARBA00022741"/>
    </source>
</evidence>
<comment type="similarity">
    <text evidence="7 8">Belongs to the formate--tetrahydrofolate ligase family.</text>
</comment>
<dbReference type="Gene3D" id="3.10.410.10">
    <property type="entry name" value="Formyltetrahydrofolate synthetase, domain 3"/>
    <property type="match status" value="1"/>
</dbReference>
<dbReference type="GO" id="GO:0005524">
    <property type="term" value="F:ATP binding"/>
    <property type="evidence" value="ECO:0007669"/>
    <property type="project" value="UniProtKB-UniRule"/>
</dbReference>
<evidence type="ECO:0000256" key="3">
    <source>
        <dbReference type="ARBA" id="ARBA00022598"/>
    </source>
</evidence>
<dbReference type="Pfam" id="PF01268">
    <property type="entry name" value="FTHFS"/>
    <property type="match status" value="1"/>
</dbReference>
<comment type="catalytic activity">
    <reaction evidence="6 8">
        <text>(6S)-5,6,7,8-tetrahydrofolate + formate + ATP = (6R)-10-formyltetrahydrofolate + ADP + phosphate</text>
        <dbReference type="Rhea" id="RHEA:20221"/>
        <dbReference type="ChEBI" id="CHEBI:15740"/>
        <dbReference type="ChEBI" id="CHEBI:30616"/>
        <dbReference type="ChEBI" id="CHEBI:43474"/>
        <dbReference type="ChEBI" id="CHEBI:57453"/>
        <dbReference type="ChEBI" id="CHEBI:195366"/>
        <dbReference type="ChEBI" id="CHEBI:456216"/>
        <dbReference type="EC" id="6.3.4.3"/>
    </reaction>
</comment>
<dbReference type="EC" id="6.3.4.3" evidence="8"/>
<comment type="caution">
    <text evidence="9">The sequence shown here is derived from an EMBL/GenBank/DDBJ whole genome shotgun (WGS) entry which is preliminary data.</text>
</comment>
<evidence type="ECO:0000256" key="6">
    <source>
        <dbReference type="ARBA" id="ARBA00049033"/>
    </source>
</evidence>
<dbReference type="PROSITE" id="PS00721">
    <property type="entry name" value="FTHFS_1"/>
    <property type="match status" value="1"/>
</dbReference>
<proteinExistence type="inferred from homology"/>
<evidence type="ECO:0000256" key="2">
    <source>
        <dbReference type="ARBA" id="ARBA00022563"/>
    </source>
</evidence>
<evidence type="ECO:0000256" key="8">
    <source>
        <dbReference type="HAMAP-Rule" id="MF_01543"/>
    </source>
</evidence>
<comment type="pathway">
    <text evidence="1 8">One-carbon metabolism; tetrahydrofolate interconversion.</text>
</comment>
<dbReference type="Gene3D" id="3.30.1510.10">
    <property type="entry name" value="Domain 2, N(10)-formyltetrahydrofolate synthetase"/>
    <property type="match status" value="1"/>
</dbReference>
<dbReference type="SUPFAM" id="SSF52540">
    <property type="entry name" value="P-loop containing nucleoside triphosphate hydrolases"/>
    <property type="match status" value="1"/>
</dbReference>
<evidence type="ECO:0000256" key="1">
    <source>
        <dbReference type="ARBA" id="ARBA00004777"/>
    </source>
</evidence>
<keyword evidence="3 8" id="KW-0436">Ligase</keyword>
<accession>A0A096DCV0</accession>
<dbReference type="InterPro" id="IPR020628">
    <property type="entry name" value="Formate_THF_ligase_CS"/>
</dbReference>
<keyword evidence="5 8" id="KW-0067">ATP-binding</keyword>
<evidence type="ECO:0000313" key="9">
    <source>
        <dbReference type="EMBL" id="KGF55289.1"/>
    </source>
</evidence>
<dbReference type="RefSeq" id="WP_036862042.1">
    <property type="nucleotide sequence ID" value="NZ_JRNS01000105.1"/>
</dbReference>
<organism evidence="9 10">
    <name type="scientific">Prevotella melaninogenica DNF00666</name>
    <dbReference type="NCBI Taxonomy" id="1401073"/>
    <lineage>
        <taxon>Bacteria</taxon>
        <taxon>Pseudomonadati</taxon>
        <taxon>Bacteroidota</taxon>
        <taxon>Bacteroidia</taxon>
        <taxon>Bacteroidales</taxon>
        <taxon>Prevotellaceae</taxon>
        <taxon>Prevotella</taxon>
    </lineage>
</organism>
<dbReference type="PROSITE" id="PS00722">
    <property type="entry name" value="FTHFS_2"/>
    <property type="match status" value="1"/>
</dbReference>
<protein>
    <recommendedName>
        <fullName evidence="8">Formate--tetrahydrofolate ligase</fullName>
        <ecNumber evidence="8">6.3.4.3</ecNumber>
    </recommendedName>
    <alternativeName>
        <fullName evidence="8">Formyltetrahydrofolate synthetase</fullName>
        <shortName evidence="8">FHS</shortName>
        <shortName evidence="8">FTHFS</shortName>
    </alternativeName>
</protein>
<feature type="binding site" evidence="8">
    <location>
        <begin position="64"/>
        <end position="71"/>
    </location>
    <ligand>
        <name>ATP</name>
        <dbReference type="ChEBI" id="CHEBI:30616"/>
    </ligand>
</feature>